<evidence type="ECO:0000256" key="2">
    <source>
        <dbReference type="ARBA" id="ARBA00022730"/>
    </source>
</evidence>
<dbReference type="PANTHER" id="PTHR11620">
    <property type="entry name" value="60S RIBOSOMAL PROTEIN L23A"/>
    <property type="match status" value="1"/>
</dbReference>
<gene>
    <name evidence="6" type="primary">rplW</name>
    <name evidence="8" type="ORF">AVL63_09335</name>
    <name evidence="9" type="ORF">HNR24_002548</name>
</gene>
<dbReference type="InterPro" id="IPR013025">
    <property type="entry name" value="Ribosomal_uL23-like"/>
</dbReference>
<dbReference type="InterPro" id="IPR012677">
    <property type="entry name" value="Nucleotide-bd_a/b_plait_sf"/>
</dbReference>
<keyword evidence="3 6" id="KW-0694">RNA-binding</keyword>
<dbReference type="InterPro" id="IPR012678">
    <property type="entry name" value="Ribosomal_uL23/eL15/eS24_sf"/>
</dbReference>
<keyword evidence="2 6" id="KW-0699">rRNA-binding</keyword>
<dbReference type="Proteomes" id="UP000546252">
    <property type="component" value="Unassembled WGS sequence"/>
</dbReference>
<dbReference type="GO" id="GO:0006412">
    <property type="term" value="P:translation"/>
    <property type="evidence" value="ECO:0007669"/>
    <property type="project" value="UniProtKB-UniRule"/>
</dbReference>
<dbReference type="InterPro" id="IPR001014">
    <property type="entry name" value="Ribosomal_uL23_CS"/>
</dbReference>
<comment type="subunit">
    <text evidence="6">Part of the 50S ribosomal subunit. Contacts protein L29, and trigger factor when it is bound to the ribosome.</text>
</comment>
<evidence type="ECO:0000256" key="7">
    <source>
        <dbReference type="RuleBase" id="RU003934"/>
    </source>
</evidence>
<dbReference type="GO" id="GO:0003735">
    <property type="term" value="F:structural constituent of ribosome"/>
    <property type="evidence" value="ECO:0007669"/>
    <property type="project" value="InterPro"/>
</dbReference>
<dbReference type="SUPFAM" id="SSF54189">
    <property type="entry name" value="Ribosomal proteins S24e, L23 and L15e"/>
    <property type="match status" value="1"/>
</dbReference>
<dbReference type="Proteomes" id="UP000054023">
    <property type="component" value="Unassembled WGS sequence"/>
</dbReference>
<accession>A0A0W8IKY2</accession>
<name>A0A0W8IKY2_9MICC</name>
<sequence length="102" mass="11285">MSVLTSKDPRDVVIAPVVSEKSYSLIDEGKFTFLVDPRATKSEIKYAVEKIFSVRVNSVNTINRAGKRKRTKFGWGSRTGTKRAIITLKEGYNIDIFGGSAA</sequence>
<dbReference type="EMBL" id="LQBM01000001">
    <property type="protein sequence ID" value="KUG60554.1"/>
    <property type="molecule type" value="Genomic_DNA"/>
</dbReference>
<keyword evidence="5 6" id="KW-0687">Ribonucleoprotein</keyword>
<reference evidence="10" key="1">
    <citation type="submission" date="2015-12" db="EMBL/GenBank/DDBJ databases">
        <authorList>
            <person name="Nair G.R."/>
            <person name="Kaur G."/>
            <person name="Mayilraj S."/>
        </authorList>
    </citation>
    <scope>NUCLEOTIDE SEQUENCE [LARGE SCALE GENOMIC DNA]</scope>
    <source>
        <strain evidence="10">CD08_7</strain>
    </source>
</reference>
<dbReference type="Gene3D" id="3.30.70.330">
    <property type="match status" value="1"/>
</dbReference>
<evidence type="ECO:0000313" key="8">
    <source>
        <dbReference type="EMBL" id="KUG60554.1"/>
    </source>
</evidence>
<dbReference type="NCBIfam" id="NF004364">
    <property type="entry name" value="PRK05738.2-5"/>
    <property type="match status" value="1"/>
</dbReference>
<evidence type="ECO:0000256" key="3">
    <source>
        <dbReference type="ARBA" id="ARBA00022884"/>
    </source>
</evidence>
<evidence type="ECO:0000256" key="4">
    <source>
        <dbReference type="ARBA" id="ARBA00022980"/>
    </source>
</evidence>
<evidence type="ECO:0000256" key="6">
    <source>
        <dbReference type="HAMAP-Rule" id="MF_01369"/>
    </source>
</evidence>
<dbReference type="GO" id="GO:1990904">
    <property type="term" value="C:ribonucleoprotein complex"/>
    <property type="evidence" value="ECO:0007669"/>
    <property type="project" value="UniProtKB-KW"/>
</dbReference>
<comment type="caution">
    <text evidence="8">The sequence shown here is derived from an EMBL/GenBank/DDBJ whole genome shotgun (WGS) entry which is preliminary data.</text>
</comment>
<evidence type="ECO:0000313" key="9">
    <source>
        <dbReference type="EMBL" id="MBA8922615.1"/>
    </source>
</evidence>
<protein>
    <recommendedName>
        <fullName evidence="6">Large ribosomal subunit protein uL23</fullName>
    </recommendedName>
</protein>
<organism evidence="8 10">
    <name type="scientific">Nesterenkonia jeotgali</name>
    <dbReference type="NCBI Taxonomy" id="317018"/>
    <lineage>
        <taxon>Bacteria</taxon>
        <taxon>Bacillati</taxon>
        <taxon>Actinomycetota</taxon>
        <taxon>Actinomycetes</taxon>
        <taxon>Micrococcales</taxon>
        <taxon>Micrococcaceae</taxon>
        <taxon>Nesterenkonia</taxon>
    </lineage>
</organism>
<dbReference type="FunFam" id="3.30.70.330:FF:000001">
    <property type="entry name" value="50S ribosomal protein L23"/>
    <property type="match status" value="1"/>
</dbReference>
<dbReference type="GO" id="GO:0005840">
    <property type="term" value="C:ribosome"/>
    <property type="evidence" value="ECO:0007669"/>
    <property type="project" value="UniProtKB-KW"/>
</dbReference>
<comment type="similarity">
    <text evidence="1 6 7">Belongs to the universal ribosomal protein uL23 family.</text>
</comment>
<proteinExistence type="inferred from homology"/>
<dbReference type="NCBIfam" id="NF004363">
    <property type="entry name" value="PRK05738.2-4"/>
    <property type="match status" value="1"/>
</dbReference>
<comment type="function">
    <text evidence="6">One of the early assembly proteins it binds 23S rRNA. One of the proteins that surrounds the polypeptide exit tunnel on the outside of the ribosome. Forms the main docking site for trigger factor binding to the ribosome.</text>
</comment>
<dbReference type="HAMAP" id="MF_01369_B">
    <property type="entry name" value="Ribosomal_uL23_B"/>
    <property type="match status" value="1"/>
</dbReference>
<dbReference type="RefSeq" id="WP_058887531.1">
    <property type="nucleotide sequence ID" value="NZ_BAAAKT010000001.1"/>
</dbReference>
<evidence type="ECO:0000313" key="10">
    <source>
        <dbReference type="Proteomes" id="UP000054023"/>
    </source>
</evidence>
<dbReference type="STRING" id="317018.AVL63_09335"/>
<reference evidence="8" key="2">
    <citation type="submission" date="2015-12" db="EMBL/GenBank/DDBJ databases">
        <authorList>
            <person name="Shamseldin A."/>
            <person name="Moawad H."/>
            <person name="Abd El-Rahim W.M."/>
            <person name="Sadowsky M.J."/>
        </authorList>
    </citation>
    <scope>NUCLEOTIDE SEQUENCE [LARGE SCALE GENOMIC DNA]</scope>
    <source>
        <strain evidence="8">CD08_7</strain>
    </source>
</reference>
<dbReference type="Pfam" id="PF00276">
    <property type="entry name" value="Ribosomal_L23"/>
    <property type="match status" value="1"/>
</dbReference>
<dbReference type="AlphaFoldDB" id="A0A0W8IKY2"/>
<reference evidence="9 11" key="3">
    <citation type="submission" date="2020-08" db="EMBL/GenBank/DDBJ databases">
        <title>Sequencing the genomes of 1000 actinobacteria strains.</title>
        <authorList>
            <person name="Klenk H.-P."/>
        </authorList>
    </citation>
    <scope>NUCLEOTIDE SEQUENCE [LARGE SCALE GENOMIC DNA]</scope>
    <source>
        <strain evidence="9 11">DSM 19081</strain>
    </source>
</reference>
<dbReference type="PROSITE" id="PS00050">
    <property type="entry name" value="RIBOSOMAL_L23"/>
    <property type="match status" value="1"/>
</dbReference>
<evidence type="ECO:0000313" key="11">
    <source>
        <dbReference type="Proteomes" id="UP000546252"/>
    </source>
</evidence>
<evidence type="ECO:0000256" key="5">
    <source>
        <dbReference type="ARBA" id="ARBA00023274"/>
    </source>
</evidence>
<keyword evidence="4 6" id="KW-0689">Ribosomal protein</keyword>
<dbReference type="EMBL" id="JACJIH010000001">
    <property type="protein sequence ID" value="MBA8922615.1"/>
    <property type="molecule type" value="Genomic_DNA"/>
</dbReference>
<dbReference type="GO" id="GO:0019843">
    <property type="term" value="F:rRNA binding"/>
    <property type="evidence" value="ECO:0007669"/>
    <property type="project" value="UniProtKB-UniRule"/>
</dbReference>
<evidence type="ECO:0000256" key="1">
    <source>
        <dbReference type="ARBA" id="ARBA00006700"/>
    </source>
</evidence>
<keyword evidence="10" id="KW-1185">Reference proteome</keyword>
<dbReference type="OrthoDB" id="9793353at2"/>